<dbReference type="PRINTS" id="PR00038">
    <property type="entry name" value="HTHLUXR"/>
</dbReference>
<dbReference type="EMBL" id="CP046916">
    <property type="protein sequence ID" value="QGZ66672.1"/>
    <property type="molecule type" value="Genomic_DNA"/>
</dbReference>
<dbReference type="SUPFAM" id="SSF46894">
    <property type="entry name" value="C-terminal effector domain of the bipartite response regulators"/>
    <property type="match status" value="1"/>
</dbReference>
<dbReference type="Gene3D" id="3.40.50.2300">
    <property type="match status" value="1"/>
</dbReference>
<keyword evidence="5" id="KW-0804">Transcription</keyword>
<dbReference type="PANTHER" id="PTHR44688">
    <property type="entry name" value="DNA-BINDING TRANSCRIPTIONAL ACTIVATOR DEVR_DOSR"/>
    <property type="match status" value="1"/>
</dbReference>
<evidence type="ECO:0000313" key="9">
    <source>
        <dbReference type="EMBL" id="QGZ66672.1"/>
    </source>
</evidence>
<feature type="domain" description="HTH luxR-type" evidence="7">
    <location>
        <begin position="138"/>
        <end position="202"/>
    </location>
</feature>
<sequence>MTEELHPTVYIVDDDQSVRSSLEWLLQSVGYRTASFASGRDFLAAINADVPGCLLLDVRMPQIGGFELQARLNEMRFSLPIIFLTAHGDIPMTVRALKSGAYEFLEKPYNDQTLIDKVNEALRVSLDAYESRHSRINADQLLATLSPREREVVNKMVEGKSSKLIARELDISFKTVEVHRANIREKLKIGSVADLVRMVLGT</sequence>
<dbReference type="SMART" id="SM00421">
    <property type="entry name" value="HTH_LUXR"/>
    <property type="match status" value="1"/>
</dbReference>
<dbReference type="InterPro" id="IPR000792">
    <property type="entry name" value="Tscrpt_reg_LuxR_C"/>
</dbReference>
<dbReference type="GO" id="GO:0006355">
    <property type="term" value="P:regulation of DNA-templated transcription"/>
    <property type="evidence" value="ECO:0007669"/>
    <property type="project" value="InterPro"/>
</dbReference>
<protein>
    <submittedName>
        <fullName evidence="9">Response regulator</fullName>
    </submittedName>
</protein>
<dbReference type="InterPro" id="IPR016032">
    <property type="entry name" value="Sig_transdc_resp-reg_C-effctor"/>
</dbReference>
<accession>A0A7Z2GRP5</accession>
<dbReference type="Pfam" id="PF00072">
    <property type="entry name" value="Response_reg"/>
    <property type="match status" value="1"/>
</dbReference>
<keyword evidence="4" id="KW-0238">DNA-binding</keyword>
<evidence type="ECO:0000256" key="2">
    <source>
        <dbReference type="ARBA" id="ARBA00023012"/>
    </source>
</evidence>
<dbReference type="SMART" id="SM00448">
    <property type="entry name" value="REC"/>
    <property type="match status" value="1"/>
</dbReference>
<keyword evidence="3" id="KW-0805">Transcription regulation</keyword>
<dbReference type="PROSITE" id="PS50043">
    <property type="entry name" value="HTH_LUXR_2"/>
    <property type="match status" value="1"/>
</dbReference>
<dbReference type="PROSITE" id="PS00622">
    <property type="entry name" value="HTH_LUXR_1"/>
    <property type="match status" value="1"/>
</dbReference>
<dbReference type="SUPFAM" id="SSF52172">
    <property type="entry name" value="CheY-like"/>
    <property type="match status" value="1"/>
</dbReference>
<dbReference type="PANTHER" id="PTHR44688:SF16">
    <property type="entry name" value="DNA-BINDING TRANSCRIPTIONAL ACTIVATOR DEVR_DOSR"/>
    <property type="match status" value="1"/>
</dbReference>
<gene>
    <name evidence="9" type="ORF">FAZ98_33520</name>
</gene>
<evidence type="ECO:0000256" key="4">
    <source>
        <dbReference type="ARBA" id="ARBA00023125"/>
    </source>
</evidence>
<dbReference type="InterPro" id="IPR011006">
    <property type="entry name" value="CheY-like_superfamily"/>
</dbReference>
<evidence type="ECO:0000256" key="1">
    <source>
        <dbReference type="ARBA" id="ARBA00022553"/>
    </source>
</evidence>
<name>A0A7Z2GRP5_9BURK</name>
<dbReference type="InterPro" id="IPR036388">
    <property type="entry name" value="WH-like_DNA-bd_sf"/>
</dbReference>
<evidence type="ECO:0000259" key="7">
    <source>
        <dbReference type="PROSITE" id="PS50043"/>
    </source>
</evidence>
<dbReference type="Proteomes" id="UP000433577">
    <property type="component" value="Chromosome 4"/>
</dbReference>
<dbReference type="PROSITE" id="PS50110">
    <property type="entry name" value="RESPONSE_REGULATORY"/>
    <property type="match status" value="1"/>
</dbReference>
<dbReference type="OrthoDB" id="9802186at2"/>
<feature type="domain" description="Response regulatory" evidence="8">
    <location>
        <begin position="8"/>
        <end position="122"/>
    </location>
</feature>
<dbReference type="InterPro" id="IPR001789">
    <property type="entry name" value="Sig_transdc_resp-reg_receiver"/>
</dbReference>
<feature type="modified residue" description="4-aspartylphosphate" evidence="6">
    <location>
        <position position="57"/>
    </location>
</feature>
<dbReference type="RefSeq" id="WP_158958234.1">
    <property type="nucleotide sequence ID" value="NZ_CP046916.1"/>
</dbReference>
<reference evidence="9 10" key="1">
    <citation type="submission" date="2019-12" db="EMBL/GenBank/DDBJ databases">
        <title>Paraburkholderia acidiphila 7Q-K02 sp. nov and Paraburkholderia acidisoli DHF22 sp. nov., two strains isolated from forest soil.</title>
        <authorList>
            <person name="Gao Z."/>
            <person name="Qiu L."/>
        </authorList>
    </citation>
    <scope>NUCLEOTIDE SEQUENCE [LARGE SCALE GENOMIC DNA]</scope>
    <source>
        <strain evidence="9 10">DHF22</strain>
    </source>
</reference>
<evidence type="ECO:0000313" key="10">
    <source>
        <dbReference type="Proteomes" id="UP000433577"/>
    </source>
</evidence>
<evidence type="ECO:0000256" key="6">
    <source>
        <dbReference type="PROSITE-ProRule" id="PRU00169"/>
    </source>
</evidence>
<keyword evidence="2" id="KW-0902">Two-component regulatory system</keyword>
<evidence type="ECO:0000256" key="3">
    <source>
        <dbReference type="ARBA" id="ARBA00023015"/>
    </source>
</evidence>
<keyword evidence="10" id="KW-1185">Reference proteome</keyword>
<dbReference type="CDD" id="cd17537">
    <property type="entry name" value="REC_FixJ"/>
    <property type="match status" value="1"/>
</dbReference>
<dbReference type="GO" id="GO:0000160">
    <property type="term" value="P:phosphorelay signal transduction system"/>
    <property type="evidence" value="ECO:0007669"/>
    <property type="project" value="UniProtKB-KW"/>
</dbReference>
<dbReference type="Pfam" id="PF00196">
    <property type="entry name" value="GerE"/>
    <property type="match status" value="1"/>
</dbReference>
<dbReference type="FunFam" id="3.40.50.2300:FF:000018">
    <property type="entry name" value="DNA-binding transcriptional regulator NtrC"/>
    <property type="match status" value="1"/>
</dbReference>
<proteinExistence type="predicted"/>
<dbReference type="KEGG" id="pacs:FAZ98_33520"/>
<dbReference type="Gene3D" id="1.10.10.10">
    <property type="entry name" value="Winged helix-like DNA-binding domain superfamily/Winged helix DNA-binding domain"/>
    <property type="match status" value="1"/>
</dbReference>
<organism evidence="9 10">
    <name type="scientific">Paraburkholderia acidisoli</name>
    <dbReference type="NCBI Taxonomy" id="2571748"/>
    <lineage>
        <taxon>Bacteria</taxon>
        <taxon>Pseudomonadati</taxon>
        <taxon>Pseudomonadota</taxon>
        <taxon>Betaproteobacteria</taxon>
        <taxon>Burkholderiales</taxon>
        <taxon>Burkholderiaceae</taxon>
        <taxon>Paraburkholderia</taxon>
    </lineage>
</organism>
<dbReference type="CDD" id="cd06170">
    <property type="entry name" value="LuxR_C_like"/>
    <property type="match status" value="1"/>
</dbReference>
<evidence type="ECO:0000256" key="5">
    <source>
        <dbReference type="ARBA" id="ARBA00023163"/>
    </source>
</evidence>
<dbReference type="AlphaFoldDB" id="A0A7Z2GRP5"/>
<dbReference type="GO" id="GO:0003677">
    <property type="term" value="F:DNA binding"/>
    <property type="evidence" value="ECO:0007669"/>
    <property type="project" value="UniProtKB-KW"/>
</dbReference>
<evidence type="ECO:0000259" key="8">
    <source>
        <dbReference type="PROSITE" id="PS50110"/>
    </source>
</evidence>
<keyword evidence="1 6" id="KW-0597">Phosphoprotein</keyword>